<comment type="subcellular location">
    <subcellularLocation>
        <location evidence="1">Membrane</location>
        <topology evidence="1">Multi-pass membrane protein</topology>
    </subcellularLocation>
</comment>
<evidence type="ECO:0000313" key="12">
    <source>
        <dbReference type="EMBL" id="KAJ8333968.1"/>
    </source>
</evidence>
<feature type="transmembrane region" description="Helical" evidence="11">
    <location>
        <begin position="201"/>
        <end position="219"/>
    </location>
</feature>
<keyword evidence="5 11" id="KW-1133">Transmembrane helix</keyword>
<evidence type="ECO:0000256" key="3">
    <source>
        <dbReference type="ARBA" id="ARBA00022692"/>
    </source>
</evidence>
<feature type="transmembrane region" description="Helical" evidence="11">
    <location>
        <begin position="127"/>
        <end position="152"/>
    </location>
</feature>
<evidence type="ECO:0000256" key="7">
    <source>
        <dbReference type="ARBA" id="ARBA00034634"/>
    </source>
</evidence>
<keyword evidence="4" id="KW-0862">Zinc</keyword>
<keyword evidence="3 11" id="KW-0812">Transmembrane</keyword>
<feature type="transmembrane region" description="Helical" evidence="11">
    <location>
        <begin position="378"/>
        <end position="397"/>
    </location>
</feature>
<dbReference type="EMBL" id="JAINUF010000022">
    <property type="protein sequence ID" value="KAJ8333968.1"/>
    <property type="molecule type" value="Genomic_DNA"/>
</dbReference>
<gene>
    <name evidence="12" type="ORF">SKAU_G00412870</name>
</gene>
<dbReference type="GO" id="GO:0006882">
    <property type="term" value="P:intracellular zinc ion homeostasis"/>
    <property type="evidence" value="ECO:0007669"/>
    <property type="project" value="TreeGrafter"/>
</dbReference>
<evidence type="ECO:0000256" key="6">
    <source>
        <dbReference type="ARBA" id="ARBA00023136"/>
    </source>
</evidence>
<dbReference type="Pfam" id="PF02535">
    <property type="entry name" value="Zip"/>
    <property type="match status" value="1"/>
</dbReference>
<comment type="caution">
    <text evidence="12">The sequence shown here is derived from an EMBL/GenBank/DDBJ whole genome shotgun (WGS) entry which is preliminary data.</text>
</comment>
<evidence type="ECO:0000313" key="13">
    <source>
        <dbReference type="Proteomes" id="UP001152622"/>
    </source>
</evidence>
<dbReference type="InterPro" id="IPR003689">
    <property type="entry name" value="ZIP"/>
</dbReference>
<accession>A0A9Q1E813</accession>
<dbReference type="PANTHER" id="PTHR16950:SF16">
    <property type="entry name" value="ZINC TRANSPORTER ZIP13"/>
    <property type="match status" value="1"/>
</dbReference>
<keyword evidence="4" id="KW-0864">Zinc transport</keyword>
<comment type="catalytic activity">
    <reaction evidence="7">
        <text>Zn(2+)(in) = Zn(2+)(out)</text>
        <dbReference type="Rhea" id="RHEA:29351"/>
        <dbReference type="ChEBI" id="CHEBI:29105"/>
    </reaction>
</comment>
<keyword evidence="4" id="KW-0406">Ion transport</keyword>
<dbReference type="GO" id="GO:0005385">
    <property type="term" value="F:zinc ion transmembrane transporter activity"/>
    <property type="evidence" value="ECO:0007669"/>
    <property type="project" value="TreeGrafter"/>
</dbReference>
<evidence type="ECO:0000256" key="4">
    <source>
        <dbReference type="ARBA" id="ARBA00022906"/>
    </source>
</evidence>
<dbReference type="GO" id="GO:0016020">
    <property type="term" value="C:membrane"/>
    <property type="evidence" value="ECO:0007669"/>
    <property type="project" value="UniProtKB-SubCell"/>
</dbReference>
<evidence type="ECO:0000256" key="11">
    <source>
        <dbReference type="SAM" id="Phobius"/>
    </source>
</evidence>
<organism evidence="12 13">
    <name type="scientific">Synaphobranchus kaupii</name>
    <name type="common">Kaup's arrowtooth eel</name>
    <dbReference type="NCBI Taxonomy" id="118154"/>
    <lineage>
        <taxon>Eukaryota</taxon>
        <taxon>Metazoa</taxon>
        <taxon>Chordata</taxon>
        <taxon>Craniata</taxon>
        <taxon>Vertebrata</taxon>
        <taxon>Euteleostomi</taxon>
        <taxon>Actinopterygii</taxon>
        <taxon>Neopterygii</taxon>
        <taxon>Teleostei</taxon>
        <taxon>Anguilliformes</taxon>
        <taxon>Synaphobranchidae</taxon>
        <taxon>Synaphobranchus</taxon>
    </lineage>
</organism>
<feature type="transmembrane region" description="Helical" evidence="11">
    <location>
        <begin position="164"/>
        <end position="181"/>
    </location>
</feature>
<keyword evidence="6 11" id="KW-0472">Membrane</keyword>
<name>A0A9Q1E813_SYNKA</name>
<evidence type="ECO:0000256" key="10">
    <source>
        <dbReference type="ARBA" id="ARBA00042972"/>
    </source>
</evidence>
<dbReference type="AlphaFoldDB" id="A0A9Q1E813"/>
<keyword evidence="4" id="KW-0813">Transport</keyword>
<comment type="similarity">
    <text evidence="2">Belongs to the ZIP transporter (TC 2.A.5) family.</text>
</comment>
<dbReference type="Proteomes" id="UP001152622">
    <property type="component" value="Chromosome 22"/>
</dbReference>
<reference evidence="12" key="1">
    <citation type="journal article" date="2023" name="Science">
        <title>Genome structures resolve the early diversification of teleost fishes.</title>
        <authorList>
            <person name="Parey E."/>
            <person name="Louis A."/>
            <person name="Montfort J."/>
            <person name="Bouchez O."/>
            <person name="Roques C."/>
            <person name="Iampietro C."/>
            <person name="Lluch J."/>
            <person name="Castinel A."/>
            <person name="Donnadieu C."/>
            <person name="Desvignes T."/>
            <person name="Floi Bucao C."/>
            <person name="Jouanno E."/>
            <person name="Wen M."/>
            <person name="Mejri S."/>
            <person name="Dirks R."/>
            <person name="Jansen H."/>
            <person name="Henkel C."/>
            <person name="Chen W.J."/>
            <person name="Zahm M."/>
            <person name="Cabau C."/>
            <person name="Klopp C."/>
            <person name="Thompson A.W."/>
            <person name="Robinson-Rechavi M."/>
            <person name="Braasch I."/>
            <person name="Lecointre G."/>
            <person name="Bobe J."/>
            <person name="Postlethwait J.H."/>
            <person name="Berthelot C."/>
            <person name="Roest Crollius H."/>
            <person name="Guiguen Y."/>
        </authorList>
    </citation>
    <scope>NUCLEOTIDE SEQUENCE</scope>
    <source>
        <strain evidence="12">WJC10195</strain>
    </source>
</reference>
<evidence type="ECO:0000256" key="1">
    <source>
        <dbReference type="ARBA" id="ARBA00004141"/>
    </source>
</evidence>
<evidence type="ECO:0000256" key="2">
    <source>
        <dbReference type="ARBA" id="ARBA00006939"/>
    </source>
</evidence>
<keyword evidence="13" id="KW-1185">Reference proteome</keyword>
<feature type="transmembrane region" description="Helical" evidence="11">
    <location>
        <begin position="409"/>
        <end position="430"/>
    </location>
</feature>
<proteinExistence type="inferred from homology"/>
<sequence length="431" mass="46622">MTVIWQQTLWTNLLAKKAEASTIASSSAALKLGAGWQGLSGVKTAGISARVLACLCFKHCTAWRRDESESLEAQLGHRPNAKKMSQATVMQAAAARTGTWCTEELLSFRVLSELFVWERADTWVCSLIASIIVGLSGIFPLLVIPIEAGAALKTEAGCQRLKQLLSFAIGGLLGDVFLHLLPEAWAYSYTPGGSHQHHKTQGLWVILGMLSFLILEKMFPDEDSQDDARTQYSSISGCTISTHSRTCCEQMNTPQEMWLAHSNGRSAGKPKIASHQETGKIKTSGYLNLLANCIDNFTHGLAVAGSFLVSRKVGFLTTFAILLHEIPHEVGDFAILLRAGFDRWSAVKMQLSTALGGVLGACFALCTQSPKGAEHSTAWILPFSSGGFLYIALVSVVPDLLEETNPRHSILQILLLCSGITVMALMSAIVD</sequence>
<dbReference type="OrthoDB" id="200954at2759"/>
<evidence type="ECO:0000256" key="9">
    <source>
        <dbReference type="ARBA" id="ARBA00042542"/>
    </source>
</evidence>
<evidence type="ECO:0000256" key="5">
    <source>
        <dbReference type="ARBA" id="ARBA00022989"/>
    </source>
</evidence>
<protein>
    <recommendedName>
        <fullName evidence="8">Zinc transporter ZIP13</fullName>
    </recommendedName>
    <alternativeName>
        <fullName evidence="9">Solute carrier family 39 member 13</fullName>
    </alternativeName>
    <alternativeName>
        <fullName evidence="10">Zrt- and Irt-like protein 13</fullName>
    </alternativeName>
</protein>
<dbReference type="PANTHER" id="PTHR16950">
    <property type="entry name" value="ZINC TRANSPORTER SLC39A7 HISTIDINE-RICH MEMBRANE PROTEIN KE4"/>
    <property type="match status" value="1"/>
</dbReference>
<evidence type="ECO:0000256" key="8">
    <source>
        <dbReference type="ARBA" id="ARBA00040592"/>
    </source>
</evidence>